<dbReference type="Proteomes" id="UP000824890">
    <property type="component" value="Unassembled WGS sequence"/>
</dbReference>
<evidence type="ECO:0000313" key="1">
    <source>
        <dbReference type="EMBL" id="KAH0850460.1"/>
    </source>
</evidence>
<feature type="non-terminal residue" evidence="1">
    <location>
        <position position="78"/>
    </location>
</feature>
<organism evidence="1 2">
    <name type="scientific">Brassica napus</name>
    <name type="common">Rape</name>
    <dbReference type="NCBI Taxonomy" id="3708"/>
    <lineage>
        <taxon>Eukaryota</taxon>
        <taxon>Viridiplantae</taxon>
        <taxon>Streptophyta</taxon>
        <taxon>Embryophyta</taxon>
        <taxon>Tracheophyta</taxon>
        <taxon>Spermatophyta</taxon>
        <taxon>Magnoliopsida</taxon>
        <taxon>eudicotyledons</taxon>
        <taxon>Gunneridae</taxon>
        <taxon>Pentapetalae</taxon>
        <taxon>rosids</taxon>
        <taxon>malvids</taxon>
        <taxon>Brassicales</taxon>
        <taxon>Brassicaceae</taxon>
        <taxon>Brassiceae</taxon>
        <taxon>Brassica</taxon>
    </lineage>
</organism>
<proteinExistence type="predicted"/>
<sequence length="78" mass="9082">MADHCMVISSEWTSGDFEIMSRIVPVCPDMPLLELQNNVVNEYFLPSNTRELATRLTTQPIILRMTEEELEMNDFIDF</sequence>
<gene>
    <name evidence="1" type="ORF">HID58_095507</name>
</gene>
<name>A0ABQ7X3D9_BRANA</name>
<dbReference type="EMBL" id="JAGKQM010002060">
    <property type="protein sequence ID" value="KAH0850460.1"/>
    <property type="molecule type" value="Genomic_DNA"/>
</dbReference>
<evidence type="ECO:0000313" key="2">
    <source>
        <dbReference type="Proteomes" id="UP000824890"/>
    </source>
</evidence>
<reference evidence="1 2" key="1">
    <citation type="submission" date="2021-05" db="EMBL/GenBank/DDBJ databases">
        <title>Genome Assembly of Synthetic Allotetraploid Brassica napus Reveals Homoeologous Exchanges between Subgenomes.</title>
        <authorList>
            <person name="Davis J.T."/>
        </authorList>
    </citation>
    <scope>NUCLEOTIDE SEQUENCE [LARGE SCALE GENOMIC DNA]</scope>
    <source>
        <strain evidence="2">cv. Da-Ae</strain>
        <tissue evidence="1">Seedling</tissue>
    </source>
</reference>
<protein>
    <submittedName>
        <fullName evidence="1">Uncharacterized protein</fullName>
    </submittedName>
</protein>
<keyword evidence="2" id="KW-1185">Reference proteome</keyword>
<accession>A0ABQ7X3D9</accession>
<comment type="caution">
    <text evidence="1">The sequence shown here is derived from an EMBL/GenBank/DDBJ whole genome shotgun (WGS) entry which is preliminary data.</text>
</comment>